<dbReference type="Pfam" id="PF12867">
    <property type="entry name" value="DinB_2"/>
    <property type="match status" value="1"/>
</dbReference>
<dbReference type="InterPro" id="IPR024775">
    <property type="entry name" value="DinB-like"/>
</dbReference>
<dbReference type="SUPFAM" id="SSF109854">
    <property type="entry name" value="DinB/YfiT-like putative metalloenzymes"/>
    <property type="match status" value="1"/>
</dbReference>
<name>A0A979GA71_CHIPD</name>
<evidence type="ECO:0000313" key="2">
    <source>
        <dbReference type="EMBL" id="ACU63572.1"/>
    </source>
</evidence>
<dbReference type="InterPro" id="IPR034660">
    <property type="entry name" value="DinB/YfiT-like"/>
</dbReference>
<organism evidence="2 3">
    <name type="scientific">Chitinophaga pinensis (strain ATCC 43595 / DSM 2588 / LMG 13176 / NBRC 15968 / NCIMB 11800 / UQM 2034)</name>
    <dbReference type="NCBI Taxonomy" id="485918"/>
    <lineage>
        <taxon>Bacteria</taxon>
        <taxon>Pseudomonadati</taxon>
        <taxon>Bacteroidota</taxon>
        <taxon>Chitinophagia</taxon>
        <taxon>Chitinophagales</taxon>
        <taxon>Chitinophagaceae</taxon>
        <taxon>Chitinophaga</taxon>
    </lineage>
</organism>
<accession>A0A979GA71</accession>
<sequence length="156" mass="17415">MESILKPFLDLLHELYIGTGGEHSWVIDAKPGQGFTAAVKTINAQQASTPIVEGGSTIAAHTEHLRWSIYFALAFFKGKKPEGNWEESWQIREVDEAEWTKLQQDLLEAYDKLVVAIKGVTDWSNPFFVQGVLALVPHAAYHLGAVKQQLTFVQAH</sequence>
<protein>
    <recommendedName>
        <fullName evidence="1">DinB-like domain-containing protein</fullName>
    </recommendedName>
</protein>
<evidence type="ECO:0000259" key="1">
    <source>
        <dbReference type="Pfam" id="PF12867"/>
    </source>
</evidence>
<dbReference type="AlphaFoldDB" id="A0A979GA71"/>
<evidence type="ECO:0000313" key="3">
    <source>
        <dbReference type="Proteomes" id="UP000002215"/>
    </source>
</evidence>
<feature type="domain" description="DinB-like" evidence="1">
    <location>
        <begin position="35"/>
        <end position="115"/>
    </location>
</feature>
<dbReference type="OrthoDB" id="67041at2"/>
<proteinExistence type="predicted"/>
<dbReference type="Proteomes" id="UP000002215">
    <property type="component" value="Chromosome"/>
</dbReference>
<dbReference type="EMBL" id="CP001699">
    <property type="protein sequence ID" value="ACU63572.1"/>
    <property type="molecule type" value="Genomic_DNA"/>
</dbReference>
<reference evidence="3" key="1">
    <citation type="submission" date="2009-08" db="EMBL/GenBank/DDBJ databases">
        <title>The complete genome of Chitinophaga pinensis DSM 2588.</title>
        <authorList>
            <consortium name="US DOE Joint Genome Institute (JGI-PGF)"/>
            <person name="Lucas S."/>
            <person name="Copeland A."/>
            <person name="Lapidus A."/>
            <person name="Glavina del Rio T."/>
            <person name="Dalin E."/>
            <person name="Tice H."/>
            <person name="Bruce D."/>
            <person name="Goodwin L."/>
            <person name="Pitluck S."/>
            <person name="Kyrpides N."/>
            <person name="Mavromatis K."/>
            <person name="Ivanova N."/>
            <person name="Mikhailova N."/>
            <person name="Sims D."/>
            <person name="Meinche L."/>
            <person name="Brettin T."/>
            <person name="Detter J.C."/>
            <person name="Han C."/>
            <person name="Larimer F."/>
            <person name="Land M."/>
            <person name="Hauser L."/>
            <person name="Markowitz V."/>
            <person name="Cheng J.-F."/>
            <person name="Hugenholtz P."/>
            <person name="Woyke T."/>
            <person name="Wu D."/>
            <person name="Spring S."/>
            <person name="Klenk H.-P."/>
            <person name="Eisen J.A."/>
        </authorList>
    </citation>
    <scope>NUCLEOTIDE SEQUENCE [LARGE SCALE GENOMIC DNA]</scope>
    <source>
        <strain evidence="3">ATCC 43595 / DSM 2588 / LMG 13176 / NBRC 15968 / NCIMB 11800 / UQM 2034</strain>
    </source>
</reference>
<dbReference type="KEGG" id="cpi:Cpin_6164"/>
<dbReference type="RefSeq" id="WP_012793737.1">
    <property type="nucleotide sequence ID" value="NC_013132.1"/>
</dbReference>
<gene>
    <name evidence="2" type="ordered locus">Cpin_6164</name>
</gene>
<reference evidence="2 3" key="2">
    <citation type="journal article" date="2010" name="Stand. Genomic Sci.">
        <title>Complete genome sequence of Chitinophaga pinensis type strain (UQM 2034).</title>
        <authorList>
            <person name="Glavina Del Rio T."/>
            <person name="Abt B."/>
            <person name="Spring S."/>
            <person name="Lapidus A."/>
            <person name="Nolan M."/>
            <person name="Tice H."/>
            <person name="Copeland A."/>
            <person name="Cheng J.F."/>
            <person name="Chen F."/>
            <person name="Bruce D."/>
            <person name="Goodwin L."/>
            <person name="Pitluck S."/>
            <person name="Ivanova N."/>
            <person name="Mavromatis K."/>
            <person name="Mikhailova N."/>
            <person name="Pati A."/>
            <person name="Chen A."/>
            <person name="Palaniappan K."/>
            <person name="Land M."/>
            <person name="Hauser L."/>
            <person name="Chang Y.J."/>
            <person name="Jeffries C.D."/>
            <person name="Chain P."/>
            <person name="Saunders E."/>
            <person name="Detter J.C."/>
            <person name="Brettin T."/>
            <person name="Rohde M."/>
            <person name="Goker M."/>
            <person name="Bristow J."/>
            <person name="Eisen J.A."/>
            <person name="Markowitz V."/>
            <person name="Hugenholtz P."/>
            <person name="Kyrpides N.C."/>
            <person name="Klenk H.P."/>
            <person name="Lucas S."/>
        </authorList>
    </citation>
    <scope>NUCLEOTIDE SEQUENCE [LARGE SCALE GENOMIC DNA]</scope>
    <source>
        <strain evidence="3">ATCC 43595 / DSM 2588 / LMG 13176 / NBRC 15968 / NCIMB 11800 / UQM 2034</strain>
    </source>
</reference>